<feature type="region of interest" description="Disordered" evidence="1">
    <location>
        <begin position="1"/>
        <end position="28"/>
    </location>
</feature>
<feature type="transmembrane region" description="Helical" evidence="2">
    <location>
        <begin position="110"/>
        <end position="130"/>
    </location>
</feature>
<evidence type="ECO:0000256" key="2">
    <source>
        <dbReference type="SAM" id="Phobius"/>
    </source>
</evidence>
<dbReference type="InterPro" id="IPR005135">
    <property type="entry name" value="Endo/exonuclease/phosphatase"/>
</dbReference>
<gene>
    <name evidence="4" type="ORF">IAA42_07270</name>
</gene>
<keyword evidence="2" id="KW-1133">Transmembrane helix</keyword>
<dbReference type="Proteomes" id="UP000824133">
    <property type="component" value="Unassembled WGS sequence"/>
</dbReference>
<evidence type="ECO:0000313" key="5">
    <source>
        <dbReference type="Proteomes" id="UP000824133"/>
    </source>
</evidence>
<proteinExistence type="predicted"/>
<dbReference type="SUPFAM" id="SSF56219">
    <property type="entry name" value="DNase I-like"/>
    <property type="match status" value="1"/>
</dbReference>
<dbReference type="Gene3D" id="3.60.10.10">
    <property type="entry name" value="Endonuclease/exonuclease/phosphatase"/>
    <property type="match status" value="1"/>
</dbReference>
<dbReference type="Pfam" id="PF03372">
    <property type="entry name" value="Exo_endo_phos"/>
    <property type="match status" value="1"/>
</dbReference>
<reference evidence="4" key="2">
    <citation type="submission" date="2021-04" db="EMBL/GenBank/DDBJ databases">
        <authorList>
            <person name="Gilroy R."/>
        </authorList>
    </citation>
    <scope>NUCLEOTIDE SEQUENCE</scope>
    <source>
        <strain evidence="4">ChiHjej10B9-743</strain>
    </source>
</reference>
<dbReference type="InterPro" id="IPR036691">
    <property type="entry name" value="Endo/exonu/phosph_ase_sf"/>
</dbReference>
<evidence type="ECO:0000259" key="3">
    <source>
        <dbReference type="Pfam" id="PF03372"/>
    </source>
</evidence>
<comment type="caution">
    <text evidence="4">The sequence shown here is derived from an EMBL/GenBank/DDBJ whole genome shotgun (WGS) entry which is preliminary data.</text>
</comment>
<evidence type="ECO:0000256" key="1">
    <source>
        <dbReference type="SAM" id="MobiDB-lite"/>
    </source>
</evidence>
<feature type="transmembrane region" description="Helical" evidence="2">
    <location>
        <begin position="170"/>
        <end position="188"/>
    </location>
</feature>
<evidence type="ECO:0000313" key="4">
    <source>
        <dbReference type="EMBL" id="HIY80216.1"/>
    </source>
</evidence>
<organism evidence="4 5">
    <name type="scientific">Candidatus Olsenella excrementavium</name>
    <dbReference type="NCBI Taxonomy" id="2838709"/>
    <lineage>
        <taxon>Bacteria</taxon>
        <taxon>Bacillati</taxon>
        <taxon>Actinomycetota</taxon>
        <taxon>Coriobacteriia</taxon>
        <taxon>Coriobacteriales</taxon>
        <taxon>Atopobiaceae</taxon>
        <taxon>Olsenella</taxon>
    </lineage>
</organism>
<keyword evidence="4" id="KW-0255">Endonuclease</keyword>
<keyword evidence="2" id="KW-0812">Transmembrane</keyword>
<sequence length="439" mass="47118">MAQHPTTEPQADPLDPEGTDARWKPLPDEEWAALTASLEPASDTEASRRVDEWLEPAATVVRRAPVEAARPAAPLAGDTVPDAQAYEQAATAAPGPSRPRRARTRRGARHGCLSFFLWLVMLGVLALMALRCLPAELADGRIVPEVISFVPWLFAPILLCLVLALLWRRLALFVVSVLTLAAMLWWHAGFLLPRAGVSDAAVTAAQAVSDPSDNVARVMTLNTAHGGASAEEVVALVREKHVEVLCMQELTDSFLDELAAAGLYDLLPYYVISDEASAISNGGRNGIWTLAPMSDVSGNLLPIETSSMPAGTVQIGGLAVRVVSVHPNSPVRGAQDLWDEGLDVIGQLSGYGHSYLIMGDFNSTWDHAQFRDLLGLDFVDASAEAGEGFHMTYPSGNLPSLVEIDHIVYWRDSGVQVSDLETAVVSGSDHRALLGVLEV</sequence>
<dbReference type="AlphaFoldDB" id="A0A9D1ZBF4"/>
<keyword evidence="4" id="KW-0378">Hydrolase</keyword>
<dbReference type="EMBL" id="DXCP01000054">
    <property type="protein sequence ID" value="HIY80216.1"/>
    <property type="molecule type" value="Genomic_DNA"/>
</dbReference>
<dbReference type="GO" id="GO:0004519">
    <property type="term" value="F:endonuclease activity"/>
    <property type="evidence" value="ECO:0007669"/>
    <property type="project" value="UniProtKB-KW"/>
</dbReference>
<protein>
    <submittedName>
        <fullName evidence="4">Endonuclease/exonuclease/phosphatase family protein</fullName>
    </submittedName>
</protein>
<feature type="transmembrane region" description="Helical" evidence="2">
    <location>
        <begin position="142"/>
        <end position="163"/>
    </location>
</feature>
<keyword evidence="4" id="KW-0540">Nuclease</keyword>
<name>A0A9D1ZBF4_9ACTN</name>
<accession>A0A9D1ZBF4</accession>
<keyword evidence="2" id="KW-0472">Membrane</keyword>
<feature type="domain" description="Endonuclease/exonuclease/phosphatase" evidence="3">
    <location>
        <begin position="219"/>
        <end position="430"/>
    </location>
</feature>
<reference evidence="4" key="1">
    <citation type="journal article" date="2021" name="PeerJ">
        <title>Extensive microbial diversity within the chicken gut microbiome revealed by metagenomics and culture.</title>
        <authorList>
            <person name="Gilroy R."/>
            <person name="Ravi A."/>
            <person name="Getino M."/>
            <person name="Pursley I."/>
            <person name="Horton D.L."/>
            <person name="Alikhan N.F."/>
            <person name="Baker D."/>
            <person name="Gharbi K."/>
            <person name="Hall N."/>
            <person name="Watson M."/>
            <person name="Adriaenssens E.M."/>
            <person name="Foster-Nyarko E."/>
            <person name="Jarju S."/>
            <person name="Secka A."/>
            <person name="Antonio M."/>
            <person name="Oren A."/>
            <person name="Chaudhuri R.R."/>
            <person name="La Ragione R."/>
            <person name="Hildebrand F."/>
            <person name="Pallen M.J."/>
        </authorList>
    </citation>
    <scope>NUCLEOTIDE SEQUENCE</scope>
    <source>
        <strain evidence="4">ChiHjej10B9-743</strain>
    </source>
</reference>